<sequence>MKKLTLEMLAKMADVGVATVDRVLNERGGVSPATARKVLQAARQSGLKRVLPEAYNHPWQIEVILSANGSFFFRQLAADFSHIADGLGYRRLTLHRTFIPESQPETLARHLEACSRTRDGIMVFAQDYPAIHEALALCKARGVPVITLVTDLPDAPRLCHVGINQLQAGRTAGLMMGKMLATPGEVIMVSGRFDYRAHRQRIEGFRQVMQQRFPHLRLREALAGQDDRALISGLLERHLAGAENVVGLYNTGMGNTEVSRALARHQLAGACLYITHELYSLTRTLLTQDVLSLTIDQNARQHAQLATDILLRYLESGDAPDTYVTGNVDFRLVTPENQH</sequence>
<dbReference type="Pfam" id="PF13407">
    <property type="entry name" value="Peripla_BP_4"/>
    <property type="match status" value="1"/>
</dbReference>
<evidence type="ECO:0000259" key="4">
    <source>
        <dbReference type="PROSITE" id="PS50932"/>
    </source>
</evidence>
<dbReference type="InterPro" id="IPR000843">
    <property type="entry name" value="HTH_LacI"/>
</dbReference>
<name>A0A2N5DW26_9GAMM</name>
<keyword evidence="6" id="KW-1185">Reference proteome</keyword>
<evidence type="ECO:0000256" key="2">
    <source>
        <dbReference type="ARBA" id="ARBA00023125"/>
    </source>
</evidence>
<dbReference type="Gene3D" id="1.10.260.40">
    <property type="entry name" value="lambda repressor-like DNA-binding domains"/>
    <property type="match status" value="1"/>
</dbReference>
<proteinExistence type="predicted"/>
<dbReference type="SUPFAM" id="SSF53822">
    <property type="entry name" value="Periplasmic binding protein-like I"/>
    <property type="match status" value="1"/>
</dbReference>
<dbReference type="GO" id="GO:0055085">
    <property type="term" value="P:transmembrane transport"/>
    <property type="evidence" value="ECO:0007669"/>
    <property type="project" value="UniProtKB-ARBA"/>
</dbReference>
<protein>
    <submittedName>
        <fullName evidence="5">Transcriptional regulator</fullName>
    </submittedName>
</protein>
<dbReference type="InterPro" id="IPR028082">
    <property type="entry name" value="Peripla_BP_I"/>
</dbReference>
<keyword evidence="1" id="KW-0805">Transcription regulation</keyword>
<gene>
    <name evidence="5" type="ORF">CYR32_17040</name>
</gene>
<keyword evidence="3" id="KW-0804">Transcription</keyword>
<evidence type="ECO:0000256" key="3">
    <source>
        <dbReference type="ARBA" id="ARBA00023163"/>
    </source>
</evidence>
<keyword evidence="2" id="KW-0238">DNA-binding</keyword>
<dbReference type="RefSeq" id="WP_101826350.1">
    <property type="nucleotide sequence ID" value="NZ_PJZH01000024.1"/>
</dbReference>
<dbReference type="AlphaFoldDB" id="A0A2N5DW26"/>
<reference evidence="5 6" key="1">
    <citation type="submission" date="2017-12" db="EMBL/GenBank/DDBJ databases">
        <title>Characterization of six clinical isolates of Enterochimera gen. nov., a novel genus of the Yersiniaciae family and the three species Enterochimera arupensis sp. nov., Enterochimera coloradensis sp. nov, and Enterochimera californica sp. nov.</title>
        <authorList>
            <person name="Rossi A."/>
            <person name="Fisher M."/>
        </authorList>
    </citation>
    <scope>NUCLEOTIDE SEQUENCE [LARGE SCALE GENOMIC DNA]</scope>
    <source>
        <strain evidence="6">2016-Iso4</strain>
    </source>
</reference>
<dbReference type="PROSITE" id="PS50932">
    <property type="entry name" value="HTH_LACI_2"/>
    <property type="match status" value="1"/>
</dbReference>
<dbReference type="EMBL" id="PJZH01000024">
    <property type="protein sequence ID" value="PLR31315.1"/>
    <property type="molecule type" value="Genomic_DNA"/>
</dbReference>
<dbReference type="OrthoDB" id="5756154at2"/>
<dbReference type="SMART" id="SM00354">
    <property type="entry name" value="HTH_LACI"/>
    <property type="match status" value="1"/>
</dbReference>
<dbReference type="PANTHER" id="PTHR30146:SF152">
    <property type="entry name" value="TRANSCRIPTIONAL REGULATORY PROTEIN"/>
    <property type="match status" value="1"/>
</dbReference>
<dbReference type="Proteomes" id="UP000234503">
    <property type="component" value="Unassembled WGS sequence"/>
</dbReference>
<accession>A0A2N5DW26</accession>
<dbReference type="PANTHER" id="PTHR30146">
    <property type="entry name" value="LACI-RELATED TRANSCRIPTIONAL REPRESSOR"/>
    <property type="match status" value="1"/>
</dbReference>
<dbReference type="Gene3D" id="3.40.50.2300">
    <property type="match status" value="2"/>
</dbReference>
<dbReference type="GO" id="GO:0000976">
    <property type="term" value="F:transcription cis-regulatory region binding"/>
    <property type="evidence" value="ECO:0007669"/>
    <property type="project" value="TreeGrafter"/>
</dbReference>
<dbReference type="SUPFAM" id="SSF47413">
    <property type="entry name" value="lambda repressor-like DNA-binding domains"/>
    <property type="match status" value="1"/>
</dbReference>
<dbReference type="InterPro" id="IPR010982">
    <property type="entry name" value="Lambda_DNA-bd_dom_sf"/>
</dbReference>
<dbReference type="Pfam" id="PF00356">
    <property type="entry name" value="LacI"/>
    <property type="match status" value="1"/>
</dbReference>
<dbReference type="InterPro" id="IPR025997">
    <property type="entry name" value="SBP_2_dom"/>
</dbReference>
<organism evidence="5 6">
    <name type="scientific">Chimaeribacter coloradensis</name>
    <dbReference type="NCBI Taxonomy" id="2060068"/>
    <lineage>
        <taxon>Bacteria</taxon>
        <taxon>Pseudomonadati</taxon>
        <taxon>Pseudomonadota</taxon>
        <taxon>Gammaproteobacteria</taxon>
        <taxon>Enterobacterales</taxon>
        <taxon>Yersiniaceae</taxon>
        <taxon>Chimaeribacter</taxon>
    </lineage>
</organism>
<comment type="caution">
    <text evidence="5">The sequence shown here is derived from an EMBL/GenBank/DDBJ whole genome shotgun (WGS) entry which is preliminary data.</text>
</comment>
<evidence type="ECO:0000313" key="5">
    <source>
        <dbReference type="EMBL" id="PLR31315.1"/>
    </source>
</evidence>
<feature type="domain" description="HTH lacI-type" evidence="4">
    <location>
        <begin position="4"/>
        <end position="46"/>
    </location>
</feature>
<dbReference type="CDD" id="cd06307">
    <property type="entry name" value="PBP1_sugar_binding"/>
    <property type="match status" value="1"/>
</dbReference>
<dbReference type="GO" id="GO:0003700">
    <property type="term" value="F:DNA-binding transcription factor activity"/>
    <property type="evidence" value="ECO:0007669"/>
    <property type="project" value="TreeGrafter"/>
</dbReference>
<evidence type="ECO:0000256" key="1">
    <source>
        <dbReference type="ARBA" id="ARBA00023015"/>
    </source>
</evidence>
<dbReference type="CDD" id="cd01392">
    <property type="entry name" value="HTH_LacI"/>
    <property type="match status" value="1"/>
</dbReference>
<evidence type="ECO:0000313" key="6">
    <source>
        <dbReference type="Proteomes" id="UP000234503"/>
    </source>
</evidence>